<evidence type="ECO:0000256" key="3">
    <source>
        <dbReference type="ARBA" id="ARBA00022502"/>
    </source>
</evidence>
<feature type="transmembrane region" description="Helical" evidence="11">
    <location>
        <begin position="246"/>
        <end position="269"/>
    </location>
</feature>
<dbReference type="GO" id="GO:0004376">
    <property type="term" value="F:GPI mannosyltransferase activity"/>
    <property type="evidence" value="ECO:0007669"/>
    <property type="project" value="InterPro"/>
</dbReference>
<dbReference type="UniPathway" id="UPA00196"/>
<keyword evidence="8 11" id="KW-1133">Transmembrane helix</keyword>
<dbReference type="GO" id="GO:0016020">
    <property type="term" value="C:membrane"/>
    <property type="evidence" value="ECO:0007669"/>
    <property type="project" value="GOC"/>
</dbReference>
<dbReference type="Pfam" id="PF04188">
    <property type="entry name" value="Mannosyl_trans2"/>
    <property type="match status" value="1"/>
</dbReference>
<feature type="transmembrane region" description="Helical" evidence="11">
    <location>
        <begin position="206"/>
        <end position="234"/>
    </location>
</feature>
<keyword evidence="7" id="KW-0256">Endoplasmic reticulum</keyword>
<evidence type="ECO:0000256" key="7">
    <source>
        <dbReference type="ARBA" id="ARBA00022824"/>
    </source>
</evidence>
<dbReference type="RefSeq" id="WP_170159817.1">
    <property type="nucleotide sequence ID" value="NZ_RBKS01000001.1"/>
</dbReference>
<evidence type="ECO:0000256" key="2">
    <source>
        <dbReference type="ARBA" id="ARBA00004687"/>
    </source>
</evidence>
<comment type="caution">
    <text evidence="12">The sequence shown here is derived from an EMBL/GenBank/DDBJ whole genome shotgun (WGS) entry which is preliminary data.</text>
</comment>
<feature type="transmembrane region" description="Helical" evidence="11">
    <location>
        <begin position="386"/>
        <end position="411"/>
    </location>
</feature>
<feature type="transmembrane region" description="Helical" evidence="11">
    <location>
        <begin position="341"/>
        <end position="361"/>
    </location>
</feature>
<dbReference type="EMBL" id="RBKS01000001">
    <property type="protein sequence ID" value="RKR73353.1"/>
    <property type="molecule type" value="Genomic_DNA"/>
</dbReference>
<evidence type="ECO:0000256" key="1">
    <source>
        <dbReference type="ARBA" id="ARBA00004477"/>
    </source>
</evidence>
<evidence type="ECO:0000256" key="10">
    <source>
        <dbReference type="SAM" id="MobiDB-lite"/>
    </source>
</evidence>
<feature type="transmembrane region" description="Helical" evidence="11">
    <location>
        <begin position="314"/>
        <end position="334"/>
    </location>
</feature>
<feature type="transmembrane region" description="Helical" evidence="11">
    <location>
        <begin position="133"/>
        <end position="153"/>
    </location>
</feature>
<feature type="transmembrane region" description="Helical" evidence="11">
    <location>
        <begin position="165"/>
        <end position="186"/>
    </location>
</feature>
<keyword evidence="3" id="KW-0337">GPI-anchor biosynthesis</keyword>
<dbReference type="PANTHER" id="PTHR12468:SF2">
    <property type="entry name" value="GPI MANNOSYLTRANSFERASE 2"/>
    <property type="match status" value="1"/>
</dbReference>
<proteinExistence type="predicted"/>
<dbReference type="InterPro" id="IPR007315">
    <property type="entry name" value="PIG-V/Gpi18"/>
</dbReference>
<gene>
    <name evidence="12" type="ORF">C8E83_0445</name>
</gene>
<feature type="transmembrane region" description="Helical" evidence="11">
    <location>
        <begin position="36"/>
        <end position="57"/>
    </location>
</feature>
<evidence type="ECO:0000256" key="9">
    <source>
        <dbReference type="ARBA" id="ARBA00023136"/>
    </source>
</evidence>
<dbReference type="GO" id="GO:0006506">
    <property type="term" value="P:GPI anchor biosynthetic process"/>
    <property type="evidence" value="ECO:0007669"/>
    <property type="project" value="UniProtKB-UniPathway"/>
</dbReference>
<organism evidence="12 13">
    <name type="scientific">Frondihabitans australicus</name>
    <dbReference type="NCBI Taxonomy" id="386892"/>
    <lineage>
        <taxon>Bacteria</taxon>
        <taxon>Bacillati</taxon>
        <taxon>Actinomycetota</taxon>
        <taxon>Actinomycetes</taxon>
        <taxon>Micrococcales</taxon>
        <taxon>Microbacteriaceae</taxon>
        <taxon>Frondihabitans</taxon>
    </lineage>
</organism>
<keyword evidence="13" id="KW-1185">Reference proteome</keyword>
<feature type="region of interest" description="Disordered" evidence="10">
    <location>
        <begin position="1"/>
        <end position="27"/>
    </location>
</feature>
<evidence type="ECO:0000313" key="12">
    <source>
        <dbReference type="EMBL" id="RKR73353.1"/>
    </source>
</evidence>
<evidence type="ECO:0000256" key="5">
    <source>
        <dbReference type="ARBA" id="ARBA00022679"/>
    </source>
</evidence>
<comment type="pathway">
    <text evidence="2">Glycolipid biosynthesis; glycosylphosphatidylinositol-anchor biosynthesis.</text>
</comment>
<comment type="subcellular location">
    <subcellularLocation>
        <location evidence="1">Endoplasmic reticulum membrane</location>
        <topology evidence="1">Multi-pass membrane protein</topology>
    </subcellularLocation>
</comment>
<evidence type="ECO:0000256" key="4">
    <source>
        <dbReference type="ARBA" id="ARBA00022676"/>
    </source>
</evidence>
<keyword evidence="4 12" id="KW-0328">Glycosyltransferase</keyword>
<evidence type="ECO:0000256" key="11">
    <source>
        <dbReference type="SAM" id="Phobius"/>
    </source>
</evidence>
<keyword evidence="6 11" id="KW-0812">Transmembrane</keyword>
<dbReference type="Proteomes" id="UP000280008">
    <property type="component" value="Unassembled WGS sequence"/>
</dbReference>
<sequence length="413" mass="44731">MTALDGAGLDRGAPRLDGSRRASPPPSLARVSWRPALLGTAAIWVVVRLVLTVYSLVVTSTSTAVPVQPAVPHSFFTLLYHWDSSYFLEIAHNGYFAAADPPDLQAFLPGYPLAGRLATLVLFPGQGPTVPHLLVGLWLAAAIPSFVAGVGLWRITEDRFGPRVAAGAVVLLLAGPYSVFLAASYSESLFLAFAVFAWYHALRGRWWAAGLLAAGASLTRIDGVFLAVALGVVVLQEHGRLTRRAVLRAVGVVALSLSTLVGYFVYLAAVTGDPLSWLTAERHGWHRRFTVPWVSGLETLRTALDPARSSPLRAQALLEVVFAILCLAGLVVLARRRRWGAVILVGSTLASLMTSTTYLSLSRESLLLFPLTMTVASYRDHPSRRWVFRAGLAASILLLFFNTHQFVLGLWTQ</sequence>
<keyword evidence="9 11" id="KW-0472">Membrane</keyword>
<name>A0A495IBH7_9MICO</name>
<accession>A0A495IBH7</accession>
<dbReference type="AlphaFoldDB" id="A0A495IBH7"/>
<protein>
    <submittedName>
        <fullName evidence="12">Mannosyltransferase PIG-V</fullName>
    </submittedName>
</protein>
<dbReference type="GO" id="GO:0000009">
    <property type="term" value="F:alpha-1,6-mannosyltransferase activity"/>
    <property type="evidence" value="ECO:0007669"/>
    <property type="project" value="InterPro"/>
</dbReference>
<evidence type="ECO:0000256" key="6">
    <source>
        <dbReference type="ARBA" id="ARBA00022692"/>
    </source>
</evidence>
<evidence type="ECO:0000256" key="8">
    <source>
        <dbReference type="ARBA" id="ARBA00022989"/>
    </source>
</evidence>
<keyword evidence="5 12" id="KW-0808">Transferase</keyword>
<reference evidence="12 13" key="1">
    <citation type="submission" date="2018-10" db="EMBL/GenBank/DDBJ databases">
        <title>Sequencing the genomes of 1000 actinobacteria strains.</title>
        <authorList>
            <person name="Klenk H.-P."/>
        </authorList>
    </citation>
    <scope>NUCLEOTIDE SEQUENCE [LARGE SCALE GENOMIC DNA]</scope>
    <source>
        <strain evidence="12 13">DSM 17894</strain>
    </source>
</reference>
<evidence type="ECO:0000313" key="13">
    <source>
        <dbReference type="Proteomes" id="UP000280008"/>
    </source>
</evidence>
<dbReference type="PANTHER" id="PTHR12468">
    <property type="entry name" value="GPI MANNOSYLTRANSFERASE 2"/>
    <property type="match status" value="1"/>
</dbReference>